<dbReference type="InterPro" id="IPR002052">
    <property type="entry name" value="DNA_methylase_N6_adenine_CS"/>
</dbReference>
<reference evidence="2 3" key="1">
    <citation type="submission" date="2010-12" db="EMBL/GenBank/DDBJ databases">
        <title>The Genome Sequence of Coprobacillus sp. strain 29_1.</title>
        <authorList>
            <consortium name="The Broad Institute Genome Sequencing Platform"/>
            <person name="Earl A."/>
            <person name="Ward D."/>
            <person name="Feldgarden M."/>
            <person name="Gevers D."/>
            <person name="Daigneault M."/>
            <person name="Sibley C.D."/>
            <person name="White A."/>
            <person name="Strauss J."/>
            <person name="Allen-Vercoe E."/>
            <person name="Young S.K."/>
            <person name="Zeng Q."/>
            <person name="Gargeya S."/>
            <person name="Fitzgerald M."/>
            <person name="Haas B."/>
            <person name="Abouelleil A."/>
            <person name="Alvarado L."/>
            <person name="Arachchi H.M."/>
            <person name="Berlin A."/>
            <person name="Brown A."/>
            <person name="Chapman S.B."/>
            <person name="Chen Z."/>
            <person name="Dunbar C."/>
            <person name="Freedman E."/>
            <person name="Gearin G."/>
            <person name="Gellesch M."/>
            <person name="Goldberg J."/>
            <person name="Griggs A."/>
            <person name="Gujja S."/>
            <person name="Heilman E."/>
            <person name="Heiman D."/>
            <person name="Howarth C."/>
            <person name="Larson L."/>
            <person name="Lui A."/>
            <person name="MacDonald P.J.P."/>
            <person name="Mehta T."/>
            <person name="Montmayeur A."/>
            <person name="Murphy C."/>
            <person name="Neiman D."/>
            <person name="Pearson M."/>
            <person name="Priest M."/>
            <person name="Roberts A."/>
            <person name="Saif S."/>
            <person name="Shea T."/>
            <person name="Shenoy N."/>
            <person name="Sisk P."/>
            <person name="Stolte C."/>
            <person name="Sykes S."/>
            <person name="White J."/>
            <person name="Yandava C."/>
            <person name="Nusbaum C."/>
            <person name="Birren B."/>
        </authorList>
    </citation>
    <scope>NUCLEOTIDE SEQUENCE [LARGE SCALE GENOMIC DNA]</scope>
    <source>
        <strain evidence="2 3">29_1</strain>
    </source>
</reference>
<dbReference type="GO" id="GO:0003676">
    <property type="term" value="F:nucleic acid binding"/>
    <property type="evidence" value="ECO:0007669"/>
    <property type="project" value="InterPro"/>
</dbReference>
<dbReference type="Gene3D" id="3.40.50.150">
    <property type="entry name" value="Vaccinia Virus protein VP39"/>
    <property type="match status" value="1"/>
</dbReference>
<gene>
    <name evidence="2" type="ORF">HMPREF9488_02110</name>
</gene>
<name>E7GBG9_9FIRM</name>
<dbReference type="PANTHER" id="PTHR23290:SF0">
    <property type="entry name" value="RRNA N6-ADENOSINE-METHYLTRANSFERASE METTL5"/>
    <property type="match status" value="1"/>
</dbReference>
<feature type="domain" description="N(4)-bis(aminopropyl)spermidine synthase C-terminal" evidence="1">
    <location>
        <begin position="124"/>
        <end position="324"/>
    </location>
</feature>
<dbReference type="GO" id="GO:0032259">
    <property type="term" value="P:methylation"/>
    <property type="evidence" value="ECO:0007669"/>
    <property type="project" value="InterPro"/>
</dbReference>
<dbReference type="Pfam" id="PF01861">
    <property type="entry name" value="BpsA_C"/>
    <property type="match status" value="1"/>
</dbReference>
<dbReference type="Proteomes" id="UP000003157">
    <property type="component" value="Unassembled WGS sequence"/>
</dbReference>
<dbReference type="InterPro" id="IPR051720">
    <property type="entry name" value="rRNA_MeTrfase/Polyamine_Synth"/>
</dbReference>
<dbReference type="STRING" id="100884.GCA_000269565_02213"/>
<evidence type="ECO:0000313" key="2">
    <source>
        <dbReference type="EMBL" id="EFW04704.1"/>
    </source>
</evidence>
<organism evidence="2 3">
    <name type="scientific">Coprobacillus cateniformis</name>
    <dbReference type="NCBI Taxonomy" id="100884"/>
    <lineage>
        <taxon>Bacteria</taxon>
        <taxon>Bacillati</taxon>
        <taxon>Bacillota</taxon>
        <taxon>Erysipelotrichia</taxon>
        <taxon>Erysipelotrichales</taxon>
        <taxon>Coprobacillaceae</taxon>
        <taxon>Coprobacillus</taxon>
    </lineage>
</organism>
<dbReference type="AlphaFoldDB" id="E7GBG9"/>
<keyword evidence="3" id="KW-1185">Reference proteome</keyword>
<comment type="caution">
    <text evidence="2">The sequence shown here is derived from an EMBL/GenBank/DDBJ whole genome shotgun (WGS) entry which is preliminary data.</text>
</comment>
<accession>E7GBG9</accession>
<dbReference type="EMBL" id="ADKX01000034">
    <property type="protein sequence ID" value="EFW04704.1"/>
    <property type="molecule type" value="Genomic_DNA"/>
</dbReference>
<dbReference type="PROSITE" id="PS00092">
    <property type="entry name" value="N6_MTASE"/>
    <property type="match status" value="1"/>
</dbReference>
<dbReference type="eggNOG" id="COG1568">
    <property type="taxonomic scope" value="Bacteria"/>
</dbReference>
<evidence type="ECO:0000313" key="3">
    <source>
        <dbReference type="Proteomes" id="UP000003157"/>
    </source>
</evidence>
<dbReference type="OrthoDB" id="9793120at2"/>
<sequence length="393" mass="46183">MFYLKTRRFKFMNLVDTIYNKVLLREGKRKIEDYLLEIRLFSYNSSKQLAQTLSIPIPIIVAIKKELQSLNILEKGSGFSLTKFGIEIIDLSFHIKALNLKHYHYLSNTAALEIMTKFSWLLDYFNNRPSADVTIDQAKCTLESAIKRVQYMLKKEKLLHRNILCLGDDDCMSIIIATFNAYIFTNHSEKNIHVLDKDIRILNYIKQSPPYIQKQIHVDVCDFRDTLENRFQRTMDIVIMDPPYTINGITLFLSRAILCLKHEENLSCYISFFKMDYQFLYTIQKLWVENHILLLDMIIGFNQYEGGSILGSQSDFYHLITTDKTTVPLIDNKAMIYTGKRNPTTRSYQCKKCKKIYKINEKSKFNTIEELKKEGCEKCGGDRFCLYKRVRNL</sequence>
<dbReference type="SUPFAM" id="SSF53335">
    <property type="entry name" value="S-adenosyl-L-methionine-dependent methyltransferases"/>
    <property type="match status" value="1"/>
</dbReference>
<dbReference type="InterPro" id="IPR002723">
    <property type="entry name" value="BpsA_C"/>
</dbReference>
<dbReference type="HOGENOM" id="CLU_042160_0_0_9"/>
<evidence type="ECO:0000259" key="1">
    <source>
        <dbReference type="Pfam" id="PF01861"/>
    </source>
</evidence>
<proteinExistence type="predicted"/>
<dbReference type="PANTHER" id="PTHR23290">
    <property type="entry name" value="RRNA N6-ADENOSINE-METHYLTRANSFERASE METTL5"/>
    <property type="match status" value="1"/>
</dbReference>
<dbReference type="GO" id="GO:0008168">
    <property type="term" value="F:methyltransferase activity"/>
    <property type="evidence" value="ECO:0007669"/>
    <property type="project" value="InterPro"/>
</dbReference>
<dbReference type="InterPro" id="IPR029063">
    <property type="entry name" value="SAM-dependent_MTases_sf"/>
</dbReference>
<dbReference type="GO" id="GO:0006596">
    <property type="term" value="P:polyamine biosynthetic process"/>
    <property type="evidence" value="ECO:0007669"/>
    <property type="project" value="TreeGrafter"/>
</dbReference>
<protein>
    <recommendedName>
        <fullName evidence="1">N(4)-bis(aminopropyl)spermidine synthase C-terminal domain-containing protein</fullName>
    </recommendedName>
</protein>